<dbReference type="Proteomes" id="UP001153954">
    <property type="component" value="Unassembled WGS sequence"/>
</dbReference>
<dbReference type="PANTHER" id="PTHR46601">
    <property type="entry name" value="ULP_PROTEASE DOMAIN-CONTAINING PROTEIN"/>
    <property type="match status" value="1"/>
</dbReference>
<dbReference type="AlphaFoldDB" id="A0AAU9TTF7"/>
<organism evidence="1 2">
    <name type="scientific">Euphydryas editha</name>
    <name type="common">Edith's checkerspot</name>
    <dbReference type="NCBI Taxonomy" id="104508"/>
    <lineage>
        <taxon>Eukaryota</taxon>
        <taxon>Metazoa</taxon>
        <taxon>Ecdysozoa</taxon>
        <taxon>Arthropoda</taxon>
        <taxon>Hexapoda</taxon>
        <taxon>Insecta</taxon>
        <taxon>Pterygota</taxon>
        <taxon>Neoptera</taxon>
        <taxon>Endopterygota</taxon>
        <taxon>Lepidoptera</taxon>
        <taxon>Glossata</taxon>
        <taxon>Ditrysia</taxon>
        <taxon>Papilionoidea</taxon>
        <taxon>Nymphalidae</taxon>
        <taxon>Nymphalinae</taxon>
        <taxon>Euphydryas</taxon>
    </lineage>
</organism>
<gene>
    <name evidence="1" type="ORF">EEDITHA_LOCUS4921</name>
</gene>
<keyword evidence="2" id="KW-1185">Reference proteome</keyword>
<name>A0AAU9TTF7_EUPED</name>
<proteinExistence type="predicted"/>
<protein>
    <submittedName>
        <fullName evidence="1">Uncharacterized protein</fullName>
    </submittedName>
</protein>
<accession>A0AAU9TTF7</accession>
<dbReference type="PANTHER" id="PTHR46601:SF1">
    <property type="entry name" value="ADF-H DOMAIN-CONTAINING PROTEIN"/>
    <property type="match status" value="1"/>
</dbReference>
<comment type="caution">
    <text evidence="1">The sequence shown here is derived from an EMBL/GenBank/DDBJ whole genome shotgun (WGS) entry which is preliminary data.</text>
</comment>
<reference evidence="1" key="1">
    <citation type="submission" date="2022-03" db="EMBL/GenBank/DDBJ databases">
        <authorList>
            <person name="Tunstrom K."/>
        </authorList>
    </citation>
    <scope>NUCLEOTIDE SEQUENCE</scope>
</reference>
<evidence type="ECO:0000313" key="1">
    <source>
        <dbReference type="EMBL" id="CAH2088792.1"/>
    </source>
</evidence>
<dbReference type="EMBL" id="CAKOGL010000007">
    <property type="protein sequence ID" value="CAH2088792.1"/>
    <property type="molecule type" value="Genomic_DNA"/>
</dbReference>
<evidence type="ECO:0000313" key="2">
    <source>
        <dbReference type="Proteomes" id="UP001153954"/>
    </source>
</evidence>
<sequence>MIEGAKLNANYKDLISFMVCDIENEKCMLDSCEKCPGPNTLVDVLLKILPDEVVFKQWVKTDRAELITQVMPSEEFLHSLVEKLVHLKSHHFISKAQAQYFKETKENLTETCCLVIGDFAENYTFTVQDEIQSFHWTNTQATLHPFVIYFKKQGKVCCKSICVISDHLVHNTTPVYTFQHHLISEIKKINPNFEMVIYFSDGASSQYKNKKNFINVCLHKNDFGLKAEWNFFASSHGKNSCDGIGGTTKREVTRASLKRPYTEHILTPQDMFKYCRENITGVQYIFVPSAEIKQMETKLTERFKCCLPVK</sequence>